<dbReference type="InterPro" id="IPR036047">
    <property type="entry name" value="F-box-like_dom_sf"/>
</dbReference>
<dbReference type="EMBL" id="JAQJAC010000004">
    <property type="protein sequence ID" value="KAJ5585882.1"/>
    <property type="molecule type" value="Genomic_DNA"/>
</dbReference>
<feature type="domain" description="F-box" evidence="2">
    <location>
        <begin position="396"/>
        <end position="440"/>
    </location>
</feature>
<proteinExistence type="predicted"/>
<dbReference type="Gene3D" id="1.20.1280.50">
    <property type="match status" value="1"/>
</dbReference>
<evidence type="ECO:0000256" key="1">
    <source>
        <dbReference type="SAM" id="MobiDB-lite"/>
    </source>
</evidence>
<protein>
    <recommendedName>
        <fullName evidence="2">F-box domain-containing protein</fullName>
    </recommendedName>
</protein>
<accession>A0AAD6DIX9</accession>
<feature type="compositionally biased region" description="Acidic residues" evidence="1">
    <location>
        <begin position="103"/>
        <end position="122"/>
    </location>
</feature>
<evidence type="ECO:0000313" key="4">
    <source>
        <dbReference type="Proteomes" id="UP001216150"/>
    </source>
</evidence>
<name>A0AAD6DIX9_9EURO</name>
<evidence type="ECO:0000313" key="3">
    <source>
        <dbReference type="EMBL" id="KAJ5585882.1"/>
    </source>
</evidence>
<gene>
    <name evidence="3" type="ORF">N7450_005669</name>
</gene>
<comment type="caution">
    <text evidence="3">The sequence shown here is derived from an EMBL/GenBank/DDBJ whole genome shotgun (WGS) entry which is preliminary data.</text>
</comment>
<keyword evidence="4" id="KW-1185">Reference proteome</keyword>
<dbReference type="Proteomes" id="UP001216150">
    <property type="component" value="Unassembled WGS sequence"/>
</dbReference>
<dbReference type="InterPro" id="IPR001810">
    <property type="entry name" value="F-box_dom"/>
</dbReference>
<dbReference type="AlphaFoldDB" id="A0AAD6DIX9"/>
<sequence>MGYSEIYCHICGVSFNIARRRKPGEPDLASWDYTGKQDDYPGVDEVDIDTCAQNGCFAAIKYPKEDDDILKDPDYIPRDEGLYSEPDEYDSEYETVNAMSVSGEDEANSDSNDDDRDGDEDSEVDFYSDWLAKTLDPQGRFPGEPVGNFGYSNERCRDDRIFSIQPSILSDGHDPEELEHIPNRACTEANAYSGFAISLDEMRGCRTAQCLVHKGAVQDQSENIIPLDDWEISGNWFLSGLCDGMPSRDCSSPYVWPAQGGVNQPRAENVNFDPEWTTSEDLAMPFHPWCFDIFCRQSKTRFNCINIPGLIKWRNSELSYDDFHSFPRSADVFEGQDQFWHHAPGREYLAANPLYVPALPTILLNAAKEKEEWNQKIIENPKPPKYHRASSLAVQNDVFALMPPEICLLIISYLNAGDLTNLRIASKVFTKLPNGVWQRLIREEMPWLWESHYDDGVHHPSVWTAVTANDLMLLKEERKRYSKRLREDYTSTKEVVDYLLPIPKEMPNQLILPKESTNWHAVYTQIKKNWSNLKGLKNRKRIWEDVEEIMARIEKCEAES</sequence>
<organism evidence="3 4">
    <name type="scientific">Penicillium hetheringtonii</name>
    <dbReference type="NCBI Taxonomy" id="911720"/>
    <lineage>
        <taxon>Eukaryota</taxon>
        <taxon>Fungi</taxon>
        <taxon>Dikarya</taxon>
        <taxon>Ascomycota</taxon>
        <taxon>Pezizomycotina</taxon>
        <taxon>Eurotiomycetes</taxon>
        <taxon>Eurotiomycetidae</taxon>
        <taxon>Eurotiales</taxon>
        <taxon>Aspergillaceae</taxon>
        <taxon>Penicillium</taxon>
    </lineage>
</organism>
<evidence type="ECO:0000259" key="2">
    <source>
        <dbReference type="PROSITE" id="PS50181"/>
    </source>
</evidence>
<dbReference type="SUPFAM" id="SSF81383">
    <property type="entry name" value="F-box domain"/>
    <property type="match status" value="1"/>
</dbReference>
<feature type="region of interest" description="Disordered" evidence="1">
    <location>
        <begin position="100"/>
        <end position="122"/>
    </location>
</feature>
<reference evidence="3 4" key="1">
    <citation type="journal article" date="2023" name="IMA Fungus">
        <title>Comparative genomic study of the Penicillium genus elucidates a diverse pangenome and 15 lateral gene transfer events.</title>
        <authorList>
            <person name="Petersen C."/>
            <person name="Sorensen T."/>
            <person name="Nielsen M.R."/>
            <person name="Sondergaard T.E."/>
            <person name="Sorensen J.L."/>
            <person name="Fitzpatrick D.A."/>
            <person name="Frisvad J.C."/>
            <person name="Nielsen K.L."/>
        </authorList>
    </citation>
    <scope>NUCLEOTIDE SEQUENCE [LARGE SCALE GENOMIC DNA]</scope>
    <source>
        <strain evidence="3 4">IBT 29057</strain>
    </source>
</reference>
<dbReference type="PROSITE" id="PS50181">
    <property type="entry name" value="FBOX"/>
    <property type="match status" value="1"/>
</dbReference>